<accession>A0ABW0ZTT7</accession>
<dbReference type="EMBL" id="JBHSON010000011">
    <property type="protein sequence ID" value="MFC5745888.1"/>
    <property type="molecule type" value="Genomic_DNA"/>
</dbReference>
<keyword evidence="2" id="KW-1185">Reference proteome</keyword>
<protein>
    <submittedName>
        <fullName evidence="1">Uncharacterized protein</fullName>
    </submittedName>
</protein>
<comment type="caution">
    <text evidence="1">The sequence shown here is derived from an EMBL/GenBank/DDBJ whole genome shotgun (WGS) entry which is preliminary data.</text>
</comment>
<proteinExistence type="predicted"/>
<organism evidence="1 2">
    <name type="scientific">Actinomadura rugatobispora</name>
    <dbReference type="NCBI Taxonomy" id="1994"/>
    <lineage>
        <taxon>Bacteria</taxon>
        <taxon>Bacillati</taxon>
        <taxon>Actinomycetota</taxon>
        <taxon>Actinomycetes</taxon>
        <taxon>Streptosporangiales</taxon>
        <taxon>Thermomonosporaceae</taxon>
        <taxon>Actinomadura</taxon>
    </lineage>
</organism>
<name>A0ABW0ZTT7_9ACTN</name>
<gene>
    <name evidence="1" type="ORF">ACFPZN_09745</name>
</gene>
<evidence type="ECO:0000313" key="2">
    <source>
        <dbReference type="Proteomes" id="UP001596074"/>
    </source>
</evidence>
<sequence>MRLLTRSAGLQASQGGRLMQSEVTDFRNRCVVLSAHRSICVGLPFDNSFLESWPTNVHSDADFARLVSVAYRLWRESWKLDIGFLIGNRRSGAAYEFDQLVYNLRTAAQHTDNRGAEDRSQRWLRDACAGRDPETRDDWHQCGTLLMKSLNAAVEVLNQKAAIVRRDQTRRANWQAKVGESPEAAITKVAADLGLRLSMHQRKEQSRRITNQWKNYVLRPGEAAADALADLAERSLVSRMDPLPCDYLDVLDELRVLGSRDAVPALHLAHAVAEITGASGEDFLKQLGATWASLRG</sequence>
<reference evidence="2" key="1">
    <citation type="journal article" date="2019" name="Int. J. Syst. Evol. Microbiol.">
        <title>The Global Catalogue of Microorganisms (GCM) 10K type strain sequencing project: providing services to taxonomists for standard genome sequencing and annotation.</title>
        <authorList>
            <consortium name="The Broad Institute Genomics Platform"/>
            <consortium name="The Broad Institute Genome Sequencing Center for Infectious Disease"/>
            <person name="Wu L."/>
            <person name="Ma J."/>
        </authorList>
    </citation>
    <scope>NUCLEOTIDE SEQUENCE [LARGE SCALE GENOMIC DNA]</scope>
    <source>
        <strain evidence="2">KCTC 42087</strain>
    </source>
</reference>
<dbReference type="RefSeq" id="WP_378281513.1">
    <property type="nucleotide sequence ID" value="NZ_JBHSON010000011.1"/>
</dbReference>
<dbReference type="Proteomes" id="UP001596074">
    <property type="component" value="Unassembled WGS sequence"/>
</dbReference>
<evidence type="ECO:0000313" key="1">
    <source>
        <dbReference type="EMBL" id="MFC5745888.1"/>
    </source>
</evidence>